<evidence type="ECO:0000256" key="1">
    <source>
        <dbReference type="ARBA" id="ARBA00022801"/>
    </source>
</evidence>
<dbReference type="GO" id="GO:0005634">
    <property type="term" value="C:nucleus"/>
    <property type="evidence" value="ECO:0007669"/>
    <property type="project" value="TreeGrafter"/>
</dbReference>
<gene>
    <name evidence="3" type="ORF">TCMB3V08_LOCUS13179</name>
</gene>
<protein>
    <submittedName>
        <fullName evidence="3">(California timema) hypothetical protein</fullName>
    </submittedName>
</protein>
<name>A0A7R9JKQ6_TIMCA</name>
<dbReference type="GO" id="GO:0005737">
    <property type="term" value="C:cytoplasm"/>
    <property type="evidence" value="ECO:0007669"/>
    <property type="project" value="TreeGrafter"/>
</dbReference>
<dbReference type="InterPro" id="IPR036389">
    <property type="entry name" value="RNase_III_sf"/>
</dbReference>
<accession>A0A7R9JKQ6</accession>
<reference evidence="3" key="1">
    <citation type="submission" date="2020-11" db="EMBL/GenBank/DDBJ databases">
        <authorList>
            <person name="Tran Van P."/>
        </authorList>
    </citation>
    <scope>NUCLEOTIDE SEQUENCE</scope>
</reference>
<dbReference type="SUPFAM" id="SSF69065">
    <property type="entry name" value="RNase III domain-like"/>
    <property type="match status" value="1"/>
</dbReference>
<proteinExistence type="predicted"/>
<dbReference type="GO" id="GO:0004525">
    <property type="term" value="F:ribonuclease III activity"/>
    <property type="evidence" value="ECO:0007669"/>
    <property type="project" value="InterPro"/>
</dbReference>
<evidence type="ECO:0000259" key="2">
    <source>
        <dbReference type="PROSITE" id="PS50142"/>
    </source>
</evidence>
<dbReference type="EMBL" id="OE202712">
    <property type="protein sequence ID" value="CAD7580646.1"/>
    <property type="molecule type" value="Genomic_DNA"/>
</dbReference>
<dbReference type="GO" id="GO:0030422">
    <property type="term" value="P:siRNA processing"/>
    <property type="evidence" value="ECO:0007669"/>
    <property type="project" value="TreeGrafter"/>
</dbReference>
<organism evidence="3">
    <name type="scientific">Timema californicum</name>
    <name type="common">California timema</name>
    <name type="synonym">Walking stick</name>
    <dbReference type="NCBI Taxonomy" id="61474"/>
    <lineage>
        <taxon>Eukaryota</taxon>
        <taxon>Metazoa</taxon>
        <taxon>Ecdysozoa</taxon>
        <taxon>Arthropoda</taxon>
        <taxon>Hexapoda</taxon>
        <taxon>Insecta</taxon>
        <taxon>Pterygota</taxon>
        <taxon>Neoptera</taxon>
        <taxon>Polyneoptera</taxon>
        <taxon>Phasmatodea</taxon>
        <taxon>Timematodea</taxon>
        <taxon>Timematoidea</taxon>
        <taxon>Timematidae</taxon>
        <taxon>Timema</taxon>
    </lineage>
</organism>
<dbReference type="InterPro" id="IPR000999">
    <property type="entry name" value="RNase_III_dom"/>
</dbReference>
<evidence type="ECO:0000313" key="3">
    <source>
        <dbReference type="EMBL" id="CAD7580646.1"/>
    </source>
</evidence>
<feature type="domain" description="RNase III" evidence="2">
    <location>
        <begin position="140"/>
        <end position="188"/>
    </location>
</feature>
<dbReference type="PANTHER" id="PTHR14950:SF37">
    <property type="entry name" value="ENDORIBONUCLEASE DICER"/>
    <property type="match status" value="1"/>
</dbReference>
<dbReference type="GO" id="GO:0003723">
    <property type="term" value="F:RNA binding"/>
    <property type="evidence" value="ECO:0007669"/>
    <property type="project" value="TreeGrafter"/>
</dbReference>
<sequence length="188" mass="21175">MCVQRSLQTFFQRAELSPHFLYDIEIPENERQEGIISGATLANIIDKLLEKVELEEIKKVPQSSMEGFLSLRTIADKCLADSVEALIGVCLKANGIAGALNMVKYLQVLPDTVTPNNLLYSRPCTALLGQGDMELYLKGTKVLEYKLGYTFKDRSYLLQALTHPSFYRNRVTDCYQRLEFLGDAILGD</sequence>
<dbReference type="Gene3D" id="1.10.1520.10">
    <property type="entry name" value="Ribonuclease III domain"/>
    <property type="match status" value="1"/>
</dbReference>
<dbReference type="AlphaFoldDB" id="A0A7R9JKQ6"/>
<dbReference type="PANTHER" id="PTHR14950">
    <property type="entry name" value="DICER-RELATED"/>
    <property type="match status" value="1"/>
</dbReference>
<dbReference type="PROSITE" id="PS50142">
    <property type="entry name" value="RNASE_3_2"/>
    <property type="match status" value="1"/>
</dbReference>
<dbReference type="PROSITE" id="PS00517">
    <property type="entry name" value="RNASE_3_1"/>
    <property type="match status" value="1"/>
</dbReference>
<keyword evidence="1" id="KW-0378">Hydrolase</keyword>
<dbReference type="CDD" id="cd00593">
    <property type="entry name" value="RIBOc"/>
    <property type="match status" value="1"/>
</dbReference>